<dbReference type="EMBL" id="JAKUCV010002001">
    <property type="protein sequence ID" value="KAJ4844291.1"/>
    <property type="molecule type" value="Genomic_DNA"/>
</dbReference>
<feature type="compositionally biased region" description="Basic and acidic residues" evidence="1">
    <location>
        <begin position="34"/>
        <end position="72"/>
    </location>
</feature>
<feature type="region of interest" description="Disordered" evidence="1">
    <location>
        <begin position="30"/>
        <end position="136"/>
    </location>
</feature>
<evidence type="ECO:0000313" key="2">
    <source>
        <dbReference type="EMBL" id="KAJ4844291.1"/>
    </source>
</evidence>
<comment type="caution">
    <text evidence="2">The sequence shown here is derived from an EMBL/GenBank/DDBJ whole genome shotgun (WGS) entry which is preliminary data.</text>
</comment>
<gene>
    <name evidence="2" type="ORF">Tsubulata_022344</name>
</gene>
<keyword evidence="3" id="KW-1185">Reference proteome</keyword>
<feature type="compositionally biased region" description="Basic and acidic residues" evidence="1">
    <location>
        <begin position="103"/>
        <end position="124"/>
    </location>
</feature>
<protein>
    <submittedName>
        <fullName evidence="2">Uncharacterized protein</fullName>
    </submittedName>
</protein>
<reference evidence="2" key="2">
    <citation type="journal article" date="2023" name="Plants (Basel)">
        <title>Annotation of the Turnera subulata (Passifloraceae) Draft Genome Reveals the S-Locus Evolved after the Divergence of Turneroideae from Passifloroideae in a Stepwise Manner.</title>
        <authorList>
            <person name="Henning P.M."/>
            <person name="Roalson E.H."/>
            <person name="Mir W."/>
            <person name="McCubbin A.G."/>
            <person name="Shore J.S."/>
        </authorList>
    </citation>
    <scope>NUCLEOTIDE SEQUENCE</scope>
    <source>
        <strain evidence="2">F60SS</strain>
    </source>
</reference>
<accession>A0A9Q0JIY6</accession>
<name>A0A9Q0JIY6_9ROSI</name>
<dbReference type="Proteomes" id="UP001141552">
    <property type="component" value="Unassembled WGS sequence"/>
</dbReference>
<organism evidence="2 3">
    <name type="scientific">Turnera subulata</name>
    <dbReference type="NCBI Taxonomy" id="218843"/>
    <lineage>
        <taxon>Eukaryota</taxon>
        <taxon>Viridiplantae</taxon>
        <taxon>Streptophyta</taxon>
        <taxon>Embryophyta</taxon>
        <taxon>Tracheophyta</taxon>
        <taxon>Spermatophyta</taxon>
        <taxon>Magnoliopsida</taxon>
        <taxon>eudicotyledons</taxon>
        <taxon>Gunneridae</taxon>
        <taxon>Pentapetalae</taxon>
        <taxon>rosids</taxon>
        <taxon>fabids</taxon>
        <taxon>Malpighiales</taxon>
        <taxon>Passifloraceae</taxon>
        <taxon>Turnera</taxon>
    </lineage>
</organism>
<evidence type="ECO:0000256" key="1">
    <source>
        <dbReference type="SAM" id="MobiDB-lite"/>
    </source>
</evidence>
<sequence>MKPKRERREQNLIGMASALTNEDLVVEGSFAGSDDLKEAKRGEKEVSGGIDVKEKGETEEGTKAEGDAKKNVVSDQEISSGASNVLEQKVSSNEQDLPPSTSTKKDREDETEEGKKGDSDEKSSSGDLGQESTNTD</sequence>
<proteinExistence type="predicted"/>
<feature type="compositionally biased region" description="Polar residues" evidence="1">
    <location>
        <begin position="73"/>
        <end position="100"/>
    </location>
</feature>
<dbReference type="AlphaFoldDB" id="A0A9Q0JIY6"/>
<evidence type="ECO:0000313" key="3">
    <source>
        <dbReference type="Proteomes" id="UP001141552"/>
    </source>
</evidence>
<reference evidence="2" key="1">
    <citation type="submission" date="2022-02" db="EMBL/GenBank/DDBJ databases">
        <authorList>
            <person name="Henning P.M."/>
            <person name="McCubbin A.G."/>
            <person name="Shore J.S."/>
        </authorList>
    </citation>
    <scope>NUCLEOTIDE SEQUENCE</scope>
    <source>
        <strain evidence="2">F60SS</strain>
        <tissue evidence="2">Leaves</tissue>
    </source>
</reference>
<feature type="non-terminal residue" evidence="2">
    <location>
        <position position="1"/>
    </location>
</feature>